<comment type="caution">
    <text evidence="1">The sequence shown here is derived from an EMBL/GenBank/DDBJ whole genome shotgun (WGS) entry which is preliminary data.</text>
</comment>
<evidence type="ECO:0000313" key="2">
    <source>
        <dbReference type="Proteomes" id="UP001589818"/>
    </source>
</evidence>
<organism evidence="1 2">
    <name type="scientific">Paenibacillus mendelii</name>
    <dbReference type="NCBI Taxonomy" id="206163"/>
    <lineage>
        <taxon>Bacteria</taxon>
        <taxon>Bacillati</taxon>
        <taxon>Bacillota</taxon>
        <taxon>Bacilli</taxon>
        <taxon>Bacillales</taxon>
        <taxon>Paenibacillaceae</taxon>
        <taxon>Paenibacillus</taxon>
    </lineage>
</organism>
<protein>
    <submittedName>
        <fullName evidence="1">Uncharacterized protein</fullName>
    </submittedName>
</protein>
<sequence>MNSVDLLPSAELERILKKLGKSDLITLLTEQISGSDLNTLLLKLFQEKVHKSSPGDLLKRYRENRFVQPAAVDALQLKQLEMDVLKIARNHGVSPIQLSPVAPLGSTSVVGTVDQNKVISALRGTEVVSDATNLLALHISDLIKKNKNKREEFIRFCTTHRHVRAQFFGDTPGMLPHFHLFCMVTSGIDRGSYSFEKQSFWEHIQVYRSIFKTLFESEIELIVSERDGYKDPAGLLSRIIEHGAENSMNVSIRTGEPNKENQYYKGLQFTIKTVIDGKEYYIGDGGFVDWTQTMLGNKKERLFISAIGLDRLI</sequence>
<keyword evidence="2" id="KW-1185">Reference proteome</keyword>
<reference evidence="1 2" key="1">
    <citation type="submission" date="2024-09" db="EMBL/GenBank/DDBJ databases">
        <authorList>
            <person name="Sun Q."/>
            <person name="Mori K."/>
        </authorList>
    </citation>
    <scope>NUCLEOTIDE SEQUENCE [LARGE SCALE GENOMIC DNA]</scope>
    <source>
        <strain evidence="1 2">CCM 4839</strain>
    </source>
</reference>
<evidence type="ECO:0000313" key="1">
    <source>
        <dbReference type="EMBL" id="MFC0392605.1"/>
    </source>
</evidence>
<proteinExistence type="predicted"/>
<name>A0ABV6JCL0_9BACL</name>
<dbReference type="RefSeq" id="WP_204822304.1">
    <property type="nucleotide sequence ID" value="NZ_JANHOF010000027.1"/>
</dbReference>
<accession>A0ABV6JCL0</accession>
<gene>
    <name evidence="1" type="ORF">ACFFJ8_14630</name>
</gene>
<dbReference type="Proteomes" id="UP001589818">
    <property type="component" value="Unassembled WGS sequence"/>
</dbReference>
<dbReference type="EMBL" id="JBHLVF010000018">
    <property type="protein sequence ID" value="MFC0392605.1"/>
    <property type="molecule type" value="Genomic_DNA"/>
</dbReference>